<evidence type="ECO:0000313" key="2">
    <source>
        <dbReference type="EMBL" id="GMN21191.1"/>
    </source>
</evidence>
<protein>
    <submittedName>
        <fullName evidence="3">Uncharacterized protein</fullName>
    </submittedName>
</protein>
<sequence length="128" mass="14284">MVSEQSFLPSSFTVLPPAPQFYMNLVSNPGWTEEDRKASLAFRGMEEELCIFNRTQEVIARYGDSLQILSCRDAPSGYDCQPTPSQGGSCKLGVLIQMSVEAMIASISELRSESVEDKLSLRYDMMRS</sequence>
<organism evidence="3 5">
    <name type="scientific">Ficus carica</name>
    <name type="common">Common fig</name>
    <dbReference type="NCBI Taxonomy" id="3494"/>
    <lineage>
        <taxon>Eukaryota</taxon>
        <taxon>Viridiplantae</taxon>
        <taxon>Streptophyta</taxon>
        <taxon>Embryophyta</taxon>
        <taxon>Tracheophyta</taxon>
        <taxon>Spermatophyta</taxon>
        <taxon>Magnoliopsida</taxon>
        <taxon>eudicotyledons</taxon>
        <taxon>Gunneridae</taxon>
        <taxon>Pentapetalae</taxon>
        <taxon>rosids</taxon>
        <taxon>fabids</taxon>
        <taxon>Rosales</taxon>
        <taxon>Moraceae</taxon>
        <taxon>Ficeae</taxon>
        <taxon>Ficus</taxon>
    </lineage>
</organism>
<dbReference type="EMBL" id="BTGU01006554">
    <property type="protein sequence ID" value="GMN21198.1"/>
    <property type="molecule type" value="Genomic_DNA"/>
</dbReference>
<dbReference type="Proteomes" id="UP001187192">
    <property type="component" value="Unassembled WGS sequence"/>
</dbReference>
<evidence type="ECO:0000313" key="3">
    <source>
        <dbReference type="EMBL" id="GMN21198.1"/>
    </source>
</evidence>
<dbReference type="EMBL" id="BTGU01006555">
    <property type="protein sequence ID" value="GMN21205.1"/>
    <property type="molecule type" value="Genomic_DNA"/>
</dbReference>
<evidence type="ECO:0000313" key="5">
    <source>
        <dbReference type="Proteomes" id="UP001187192"/>
    </source>
</evidence>
<dbReference type="AlphaFoldDB" id="A0AA87YRK1"/>
<dbReference type="EMBL" id="BTGU01006552">
    <property type="protein sequence ID" value="GMN21191.1"/>
    <property type="molecule type" value="Genomic_DNA"/>
</dbReference>
<name>A0AA87YRK1_FICCA</name>
<evidence type="ECO:0000313" key="4">
    <source>
        <dbReference type="EMBL" id="GMN21205.1"/>
    </source>
</evidence>
<reference evidence="3" key="1">
    <citation type="submission" date="2023-07" db="EMBL/GenBank/DDBJ databases">
        <title>draft genome sequence of fig (Ficus carica).</title>
        <authorList>
            <person name="Takahashi T."/>
            <person name="Nishimura K."/>
        </authorList>
    </citation>
    <scope>NUCLEOTIDE SEQUENCE</scope>
</reference>
<evidence type="ECO:0000313" key="1">
    <source>
        <dbReference type="EMBL" id="GMN21184.1"/>
    </source>
</evidence>
<proteinExistence type="predicted"/>
<gene>
    <name evidence="1" type="ORF">TIFTF001_048843</name>
    <name evidence="2" type="ORF">TIFTF001_048845</name>
    <name evidence="3" type="ORF">TIFTF001_048846</name>
    <name evidence="4" type="ORF">TIFTF001_048848</name>
</gene>
<comment type="caution">
    <text evidence="3">The sequence shown here is derived from an EMBL/GenBank/DDBJ whole genome shotgun (WGS) entry which is preliminary data.</text>
</comment>
<accession>A0AA87YRK1</accession>
<dbReference type="EMBL" id="BTGU01006551">
    <property type="protein sequence ID" value="GMN21184.1"/>
    <property type="molecule type" value="Genomic_DNA"/>
</dbReference>
<keyword evidence="5" id="KW-1185">Reference proteome</keyword>